<dbReference type="EMBL" id="ATMR01000206">
    <property type="protein sequence ID" value="EPR69963.1"/>
    <property type="molecule type" value="Genomic_DNA"/>
</dbReference>
<feature type="transmembrane region" description="Helical" evidence="1">
    <location>
        <begin position="137"/>
        <end position="155"/>
    </location>
</feature>
<feature type="transmembrane region" description="Helical" evidence="1">
    <location>
        <begin position="12"/>
        <end position="35"/>
    </location>
</feature>
<protein>
    <recommendedName>
        <fullName evidence="4">DUF2975 domain-containing protein</fullName>
    </recommendedName>
</protein>
<evidence type="ECO:0008006" key="4">
    <source>
        <dbReference type="Google" id="ProtNLM"/>
    </source>
</evidence>
<evidence type="ECO:0000313" key="2">
    <source>
        <dbReference type="EMBL" id="EPR69963.1"/>
    </source>
</evidence>
<dbReference type="Pfam" id="PF11188">
    <property type="entry name" value="DUF2975"/>
    <property type="match status" value="1"/>
</dbReference>
<keyword evidence="1" id="KW-0472">Membrane</keyword>
<dbReference type="OrthoDB" id="1448668at2"/>
<gene>
    <name evidence="2" type="ORF">ADIWIN_3826</name>
</gene>
<dbReference type="STRING" id="641526.ADIWIN_3826"/>
<feature type="transmembrane region" description="Helical" evidence="1">
    <location>
        <begin position="57"/>
        <end position="79"/>
    </location>
</feature>
<organism evidence="2 3">
    <name type="scientific">Winogradskyella psychrotolerans RS-3</name>
    <dbReference type="NCBI Taxonomy" id="641526"/>
    <lineage>
        <taxon>Bacteria</taxon>
        <taxon>Pseudomonadati</taxon>
        <taxon>Bacteroidota</taxon>
        <taxon>Flavobacteriia</taxon>
        <taxon>Flavobacteriales</taxon>
        <taxon>Flavobacteriaceae</taxon>
        <taxon>Winogradskyella</taxon>
    </lineage>
</organism>
<accession>S7X1E2</accession>
<evidence type="ECO:0000256" key="1">
    <source>
        <dbReference type="SAM" id="Phobius"/>
    </source>
</evidence>
<reference evidence="2 3" key="1">
    <citation type="journal article" date="2013" name="Genome Announc.">
        <title>Draft Genome Sequence of Winogradskyella psychrotolerans RS-3T, Isolated from the Marine Transect of Kongsfjorden, Ny-Alesund, Svalbard, Arctic Ocean.</title>
        <authorList>
            <person name="Kumar Pinnaka A."/>
            <person name="Ara S."/>
            <person name="Singh A."/>
            <person name="Shivaji S."/>
        </authorList>
    </citation>
    <scope>NUCLEOTIDE SEQUENCE [LARGE SCALE GENOMIC DNA]</scope>
    <source>
        <strain evidence="2 3">RS-3</strain>
    </source>
</reference>
<feature type="transmembrane region" description="Helical" evidence="1">
    <location>
        <begin position="106"/>
        <end position="125"/>
    </location>
</feature>
<proteinExistence type="predicted"/>
<dbReference type="AlphaFoldDB" id="S7X1E2"/>
<dbReference type="InterPro" id="IPR021354">
    <property type="entry name" value="DUF2975"/>
</dbReference>
<evidence type="ECO:0000313" key="3">
    <source>
        <dbReference type="Proteomes" id="UP000014962"/>
    </source>
</evidence>
<keyword evidence="3" id="KW-1185">Reference proteome</keyword>
<name>S7X1E2_9FLAO</name>
<dbReference type="eggNOG" id="ENOG5032VD8">
    <property type="taxonomic scope" value="Bacteria"/>
</dbReference>
<comment type="caution">
    <text evidence="2">The sequence shown here is derived from an EMBL/GenBank/DDBJ whole genome shotgun (WGS) entry which is preliminary data.</text>
</comment>
<sequence length="169" mass="19627">MKNLTILKGLADYIWILTCIPILIFLPIGYIYGFFDSDAYNILFEAGESNVNYSNPFVHFILLLFMVLTFVSIYCFYLFRKTLDFFLKAEPFHEEVIVNFYKIGRFLVIIGILGSVFLFLVRMIVKNQLKLNLGLSPYIIILCLGLFFMVLSEVFKVAKKAKEENNLTI</sequence>
<dbReference type="Proteomes" id="UP000014962">
    <property type="component" value="Unassembled WGS sequence"/>
</dbReference>
<keyword evidence="1" id="KW-1133">Transmembrane helix</keyword>
<keyword evidence="1" id="KW-0812">Transmembrane</keyword>
<dbReference type="RefSeq" id="WP_020897969.1">
    <property type="nucleotide sequence ID" value="NZ_ATMR01000206.1"/>
</dbReference>